<evidence type="ECO:0000313" key="5">
    <source>
        <dbReference type="EMBL" id="KAH3777834.1"/>
    </source>
</evidence>
<dbReference type="GO" id="GO:0003677">
    <property type="term" value="F:DNA binding"/>
    <property type="evidence" value="ECO:0007669"/>
    <property type="project" value="UniProtKB-KW"/>
</dbReference>
<comment type="caution">
    <text evidence="5">The sequence shown here is derived from an EMBL/GenBank/DDBJ whole genome shotgun (WGS) entry which is preliminary data.</text>
</comment>
<reference evidence="5" key="2">
    <citation type="submission" date="2020-11" db="EMBL/GenBank/DDBJ databases">
        <authorList>
            <person name="McCartney M.A."/>
            <person name="Auch B."/>
            <person name="Kono T."/>
            <person name="Mallez S."/>
            <person name="Becker A."/>
            <person name="Gohl D.M."/>
            <person name="Silverstein K.A.T."/>
            <person name="Koren S."/>
            <person name="Bechman K.B."/>
            <person name="Herman A."/>
            <person name="Abrahante J.E."/>
            <person name="Garbe J."/>
        </authorList>
    </citation>
    <scope>NUCLEOTIDE SEQUENCE</scope>
    <source>
        <strain evidence="5">Duluth1</strain>
        <tissue evidence="5">Whole animal</tissue>
    </source>
</reference>
<dbReference type="Gene3D" id="1.10.150.130">
    <property type="match status" value="1"/>
</dbReference>
<keyword evidence="1" id="KW-0238">DNA-binding</keyword>
<dbReference type="InterPro" id="IPR010998">
    <property type="entry name" value="Integrase_recombinase_N"/>
</dbReference>
<dbReference type="PROSITE" id="PS51898">
    <property type="entry name" value="TYR_RECOMBINASE"/>
    <property type="match status" value="1"/>
</dbReference>
<evidence type="ECO:0000256" key="3">
    <source>
        <dbReference type="SAM" id="MobiDB-lite"/>
    </source>
</evidence>
<dbReference type="InterPro" id="IPR013762">
    <property type="entry name" value="Integrase-like_cat_sf"/>
</dbReference>
<dbReference type="Gene3D" id="1.10.443.10">
    <property type="entry name" value="Intergrase catalytic core"/>
    <property type="match status" value="1"/>
</dbReference>
<gene>
    <name evidence="5" type="ORF">DPMN_179282</name>
</gene>
<dbReference type="InterPro" id="IPR052925">
    <property type="entry name" value="Phage_Integrase-like_Recomb"/>
</dbReference>
<dbReference type="Proteomes" id="UP000828390">
    <property type="component" value="Unassembled WGS sequence"/>
</dbReference>
<dbReference type="GO" id="GO:0015074">
    <property type="term" value="P:DNA integration"/>
    <property type="evidence" value="ECO:0007669"/>
    <property type="project" value="InterPro"/>
</dbReference>
<feature type="region of interest" description="Disordered" evidence="3">
    <location>
        <begin position="171"/>
        <end position="195"/>
    </location>
</feature>
<protein>
    <recommendedName>
        <fullName evidence="4">Tyr recombinase domain-containing protein</fullName>
    </recommendedName>
</protein>
<organism evidence="5 6">
    <name type="scientific">Dreissena polymorpha</name>
    <name type="common">Zebra mussel</name>
    <name type="synonym">Mytilus polymorpha</name>
    <dbReference type="NCBI Taxonomy" id="45954"/>
    <lineage>
        <taxon>Eukaryota</taxon>
        <taxon>Metazoa</taxon>
        <taxon>Spiralia</taxon>
        <taxon>Lophotrochozoa</taxon>
        <taxon>Mollusca</taxon>
        <taxon>Bivalvia</taxon>
        <taxon>Autobranchia</taxon>
        <taxon>Heteroconchia</taxon>
        <taxon>Euheterodonta</taxon>
        <taxon>Imparidentia</taxon>
        <taxon>Neoheterodontei</taxon>
        <taxon>Myida</taxon>
        <taxon>Dreissenoidea</taxon>
        <taxon>Dreissenidae</taxon>
        <taxon>Dreissena</taxon>
    </lineage>
</organism>
<evidence type="ECO:0000313" key="6">
    <source>
        <dbReference type="Proteomes" id="UP000828390"/>
    </source>
</evidence>
<dbReference type="AlphaFoldDB" id="A0A9D4EC41"/>
<dbReference type="GO" id="GO:0006310">
    <property type="term" value="P:DNA recombination"/>
    <property type="evidence" value="ECO:0007669"/>
    <property type="project" value="UniProtKB-KW"/>
</dbReference>
<feature type="compositionally biased region" description="Polar residues" evidence="3">
    <location>
        <begin position="171"/>
        <end position="183"/>
    </location>
</feature>
<feature type="domain" description="Tyr recombinase" evidence="4">
    <location>
        <begin position="325"/>
        <end position="544"/>
    </location>
</feature>
<name>A0A9D4EC41_DREPO</name>
<reference evidence="5" key="1">
    <citation type="journal article" date="2019" name="bioRxiv">
        <title>The Genome of the Zebra Mussel, Dreissena polymorpha: A Resource for Invasive Species Research.</title>
        <authorList>
            <person name="McCartney M.A."/>
            <person name="Auch B."/>
            <person name="Kono T."/>
            <person name="Mallez S."/>
            <person name="Zhang Y."/>
            <person name="Obille A."/>
            <person name="Becker A."/>
            <person name="Abrahante J.E."/>
            <person name="Garbe J."/>
            <person name="Badalamenti J.P."/>
            <person name="Herman A."/>
            <person name="Mangelson H."/>
            <person name="Liachko I."/>
            <person name="Sullivan S."/>
            <person name="Sone E.D."/>
            <person name="Koren S."/>
            <person name="Silverstein K.A.T."/>
            <person name="Beckman K.B."/>
            <person name="Gohl D.M."/>
        </authorList>
    </citation>
    <scope>NUCLEOTIDE SEQUENCE</scope>
    <source>
        <strain evidence="5">Duluth1</strain>
        <tissue evidence="5">Whole animal</tissue>
    </source>
</reference>
<dbReference type="InterPro" id="IPR011010">
    <property type="entry name" value="DNA_brk_join_enz"/>
</dbReference>
<proteinExistence type="predicted"/>
<evidence type="ECO:0000256" key="1">
    <source>
        <dbReference type="ARBA" id="ARBA00023125"/>
    </source>
</evidence>
<keyword evidence="6" id="KW-1185">Reference proteome</keyword>
<dbReference type="InterPro" id="IPR002104">
    <property type="entry name" value="Integrase_catalytic"/>
</dbReference>
<evidence type="ECO:0000256" key="2">
    <source>
        <dbReference type="ARBA" id="ARBA00023172"/>
    </source>
</evidence>
<evidence type="ECO:0000259" key="4">
    <source>
        <dbReference type="PROSITE" id="PS51898"/>
    </source>
</evidence>
<dbReference type="PANTHER" id="PTHR34605:SF4">
    <property type="entry name" value="DNA ADENINE METHYLTRANSFERASE"/>
    <property type="match status" value="1"/>
</dbReference>
<accession>A0A9D4EC41</accession>
<dbReference type="SUPFAM" id="SSF56349">
    <property type="entry name" value="DNA breaking-rejoining enzymes"/>
    <property type="match status" value="1"/>
</dbReference>
<sequence>MQSQHTSSLRQRDYSCNDKWYGWFHSIPRRNSAFDSHSGHEGKHKTSGEIPFGNAKLEGGFTLPNRILVRVDASSTVVQNARPQMGSTRCGQIRIDNVDLAKDIQFSILRPVHIRGGRSCADKLETNEQLCECSVCASSASVKCDKSSKCNSYSDSTSFAGAAMVQTVNANGNRPASGTSNVKKNSDGHRGQGTFEKSQMEDFRLESMWANRLRCLGWSPRAAKQTVHSLAESTLTTYNVYIKKYLVFCKLHNYVATDTSTTAHLADYLCSIADKSERPESSLKISLAALCSFFQALGLKSPTDSSDIHRLVTSLVKTATKRPMVRQKPMPIEAFVQLFNKMESNDKLTLKMLRMKAITLLAIVCMTRPSDLAPKGKSFDPQTNLLNPTFMSVDDVYFENDGSMTLHFWAIKNDTNRQGFEINIPPCVDSSCDPISCLKMYIERTEKFRQGDYRPLFIALNAPYKHISANTVANILQDSITAAGLSDQGFSAKSFRPTGATQAVSIGTLPETVMKIGRWKTKGVFLNHYVYGQVNKEYTDKLLHEC</sequence>
<dbReference type="PANTHER" id="PTHR34605">
    <property type="entry name" value="PHAGE_INTEGRASE DOMAIN-CONTAINING PROTEIN"/>
    <property type="match status" value="1"/>
</dbReference>
<dbReference type="EMBL" id="JAIWYP010000009">
    <property type="protein sequence ID" value="KAH3777834.1"/>
    <property type="molecule type" value="Genomic_DNA"/>
</dbReference>
<keyword evidence="2" id="KW-0233">DNA recombination</keyword>
<dbReference type="SUPFAM" id="SSF47823">
    <property type="entry name" value="lambda integrase-like, N-terminal domain"/>
    <property type="match status" value="1"/>
</dbReference>